<keyword evidence="4" id="KW-1185">Reference proteome</keyword>
<name>A0ABX7QLD0_9GAMM</name>
<feature type="transmembrane region" description="Helical" evidence="1">
    <location>
        <begin position="210"/>
        <end position="228"/>
    </location>
</feature>
<keyword evidence="1" id="KW-0812">Transmembrane</keyword>
<evidence type="ECO:0000256" key="1">
    <source>
        <dbReference type="SAM" id="Phobius"/>
    </source>
</evidence>
<protein>
    <submittedName>
        <fullName evidence="3">Phosphatase PAP2 family protein</fullName>
    </submittedName>
</protein>
<accession>A0ABX7QLD0</accession>
<dbReference type="Gene3D" id="1.20.144.10">
    <property type="entry name" value="Phosphatidic acid phosphatase type 2/haloperoxidase"/>
    <property type="match status" value="1"/>
</dbReference>
<dbReference type="RefSeq" id="WP_207353319.1">
    <property type="nucleotide sequence ID" value="NZ_CP071503.1"/>
</dbReference>
<evidence type="ECO:0000313" key="4">
    <source>
        <dbReference type="Proteomes" id="UP000662770"/>
    </source>
</evidence>
<dbReference type="CDD" id="cd03396">
    <property type="entry name" value="PAP2_like_6"/>
    <property type="match status" value="1"/>
</dbReference>
<gene>
    <name evidence="3" type="ORF">JYB87_09740</name>
</gene>
<dbReference type="Pfam" id="PF01569">
    <property type="entry name" value="PAP2"/>
    <property type="match status" value="1"/>
</dbReference>
<keyword evidence="1" id="KW-0472">Membrane</keyword>
<proteinExistence type="predicted"/>
<organism evidence="3 4">
    <name type="scientific">Shewanella avicenniae</name>
    <dbReference type="NCBI Taxonomy" id="2814294"/>
    <lineage>
        <taxon>Bacteria</taxon>
        <taxon>Pseudomonadati</taxon>
        <taxon>Pseudomonadota</taxon>
        <taxon>Gammaproteobacteria</taxon>
        <taxon>Alteromonadales</taxon>
        <taxon>Shewanellaceae</taxon>
        <taxon>Shewanella</taxon>
    </lineage>
</organism>
<feature type="transmembrane region" description="Helical" evidence="1">
    <location>
        <begin position="98"/>
        <end position="116"/>
    </location>
</feature>
<dbReference type="SUPFAM" id="SSF48317">
    <property type="entry name" value="Acid phosphatase/Vanadium-dependent haloperoxidase"/>
    <property type="match status" value="1"/>
</dbReference>
<dbReference type="InterPro" id="IPR036938">
    <property type="entry name" value="PAP2/HPO_sf"/>
</dbReference>
<reference evidence="3 4" key="1">
    <citation type="submission" date="2021-03" db="EMBL/GenBank/DDBJ databases">
        <title>Novel species identification of genus Shewanella.</title>
        <authorList>
            <person name="Liu G."/>
            <person name="Zhang Q."/>
        </authorList>
    </citation>
    <scope>NUCLEOTIDE SEQUENCE [LARGE SCALE GENOMIC DNA]</scope>
    <source>
        <strain evidence="3 4">FJAT-51800</strain>
    </source>
</reference>
<feature type="transmembrane region" description="Helical" evidence="1">
    <location>
        <begin position="156"/>
        <end position="175"/>
    </location>
</feature>
<dbReference type="EMBL" id="CP071503">
    <property type="protein sequence ID" value="QSX32074.1"/>
    <property type="molecule type" value="Genomic_DNA"/>
</dbReference>
<feature type="domain" description="Phosphatidic acid phosphatase type 2/haloperoxidase" evidence="2">
    <location>
        <begin position="99"/>
        <end position="229"/>
    </location>
</feature>
<keyword evidence="1" id="KW-1133">Transmembrane helix</keyword>
<feature type="transmembrane region" description="Helical" evidence="1">
    <location>
        <begin position="70"/>
        <end position="89"/>
    </location>
</feature>
<sequence>MLNREVSATQWYAQQLLLPCFVGLVILTFIHQLSLDLLLANWLFALEGGNGWSLRHQWFLETVIHSGGRHLVTAASVLAIVLTVLSHFINTLKPYRKALWMLLGSVASTILLVRYGKQITNVSCPWDLTLFGGTKPYIEFPQTLNSNLSLGQCYPGGHSSGAFAWVALYYVALVHRPQSRRIWLAVAMMIGLTFGIAQELRGAHFLSHDLTSLLMAWLIATTFYCLIYRPWQSTQRAELKVKPLAALAN</sequence>
<dbReference type="Proteomes" id="UP000662770">
    <property type="component" value="Chromosome"/>
</dbReference>
<feature type="transmembrane region" description="Helical" evidence="1">
    <location>
        <begin position="12"/>
        <end position="33"/>
    </location>
</feature>
<evidence type="ECO:0000259" key="2">
    <source>
        <dbReference type="Pfam" id="PF01569"/>
    </source>
</evidence>
<dbReference type="InterPro" id="IPR000326">
    <property type="entry name" value="PAP2/HPO"/>
</dbReference>
<evidence type="ECO:0000313" key="3">
    <source>
        <dbReference type="EMBL" id="QSX32074.1"/>
    </source>
</evidence>
<feature type="transmembrane region" description="Helical" evidence="1">
    <location>
        <begin position="182"/>
        <end position="198"/>
    </location>
</feature>